<keyword evidence="2" id="KW-1185">Reference proteome</keyword>
<dbReference type="AlphaFoldDB" id="A0A5B7GZC1"/>
<evidence type="ECO:0000313" key="2">
    <source>
        <dbReference type="Proteomes" id="UP000324222"/>
    </source>
</evidence>
<dbReference type="Proteomes" id="UP000324222">
    <property type="component" value="Unassembled WGS sequence"/>
</dbReference>
<name>A0A5B7GZC1_PORTR</name>
<accession>A0A5B7GZC1</accession>
<organism evidence="1 2">
    <name type="scientific">Portunus trituberculatus</name>
    <name type="common">Swimming crab</name>
    <name type="synonym">Neptunus trituberculatus</name>
    <dbReference type="NCBI Taxonomy" id="210409"/>
    <lineage>
        <taxon>Eukaryota</taxon>
        <taxon>Metazoa</taxon>
        <taxon>Ecdysozoa</taxon>
        <taxon>Arthropoda</taxon>
        <taxon>Crustacea</taxon>
        <taxon>Multicrustacea</taxon>
        <taxon>Malacostraca</taxon>
        <taxon>Eumalacostraca</taxon>
        <taxon>Eucarida</taxon>
        <taxon>Decapoda</taxon>
        <taxon>Pleocyemata</taxon>
        <taxon>Brachyura</taxon>
        <taxon>Eubrachyura</taxon>
        <taxon>Portunoidea</taxon>
        <taxon>Portunidae</taxon>
        <taxon>Portuninae</taxon>
        <taxon>Portunus</taxon>
    </lineage>
</organism>
<proteinExistence type="predicted"/>
<sequence>MHHCLCPARGGAGRSGAREYWRQY</sequence>
<gene>
    <name evidence="1" type="ORF">E2C01_056063</name>
</gene>
<protein>
    <submittedName>
        <fullName evidence="1">Uncharacterized protein</fullName>
    </submittedName>
</protein>
<evidence type="ECO:0000313" key="1">
    <source>
        <dbReference type="EMBL" id="MPC61984.1"/>
    </source>
</evidence>
<comment type="caution">
    <text evidence="1">The sequence shown here is derived from an EMBL/GenBank/DDBJ whole genome shotgun (WGS) entry which is preliminary data.</text>
</comment>
<reference evidence="1 2" key="1">
    <citation type="submission" date="2019-05" db="EMBL/GenBank/DDBJ databases">
        <title>Another draft genome of Portunus trituberculatus and its Hox gene families provides insights of decapod evolution.</title>
        <authorList>
            <person name="Jeong J.-H."/>
            <person name="Song I."/>
            <person name="Kim S."/>
            <person name="Choi T."/>
            <person name="Kim D."/>
            <person name="Ryu S."/>
            <person name="Kim W."/>
        </authorList>
    </citation>
    <scope>NUCLEOTIDE SEQUENCE [LARGE SCALE GENOMIC DNA]</scope>
    <source>
        <tissue evidence="1">Muscle</tissue>
    </source>
</reference>
<dbReference type="EMBL" id="VSRR010019180">
    <property type="protein sequence ID" value="MPC61984.1"/>
    <property type="molecule type" value="Genomic_DNA"/>
</dbReference>